<name>A0A1H0A4I2_9ACTO</name>
<dbReference type="SUPFAM" id="SSF53067">
    <property type="entry name" value="Actin-like ATPase domain"/>
    <property type="match status" value="2"/>
</dbReference>
<dbReference type="Pfam" id="PF00814">
    <property type="entry name" value="TsaD"/>
    <property type="match status" value="1"/>
</dbReference>
<dbReference type="Gene3D" id="3.30.420.40">
    <property type="match status" value="2"/>
</dbReference>
<sequence length="271" mass="27998">MRILSIDSSLGTQLLIVDVPDARTDVAGAVSIDLNVLVSAQQDSPRRHAESLGPMLADALAHPAVAAAPLDAVVAATGPAPFTGLRAGLITARAVGRARGIPVYGVPSLDAVARAALDRLAEQGGEAADTGHAGDEVPSATVLVATDARRKEVYAARFRARGSDDVERLGDYEVLSPVALREHEESGVQPPADAVAGSGAALYPGLAAGREVLAPVSGDAATQVRIALARLRALTGAWENLEGDALREAGLDTRPLYLRRPDVHMPAGRAR</sequence>
<dbReference type="RefSeq" id="WP_092532900.1">
    <property type="nucleotide sequence ID" value="NZ_FNIM01000001.1"/>
</dbReference>
<gene>
    <name evidence="2" type="ORF">SAMN05216355_101554</name>
</gene>
<dbReference type="EMBL" id="FNIM01000001">
    <property type="protein sequence ID" value="SDN28141.1"/>
    <property type="molecule type" value="Genomic_DNA"/>
</dbReference>
<evidence type="ECO:0000313" key="2">
    <source>
        <dbReference type="EMBL" id="SDN28141.1"/>
    </source>
</evidence>
<evidence type="ECO:0000313" key="3">
    <source>
        <dbReference type="Proteomes" id="UP000198541"/>
    </source>
</evidence>
<dbReference type="STRING" id="332524.SAMN04487766_102216"/>
<dbReference type="InterPro" id="IPR022496">
    <property type="entry name" value="T6A_TsaB"/>
</dbReference>
<dbReference type="NCBIfam" id="TIGR03725">
    <property type="entry name" value="T6A_YeaZ"/>
    <property type="match status" value="1"/>
</dbReference>
<dbReference type="InterPro" id="IPR043129">
    <property type="entry name" value="ATPase_NBD"/>
</dbReference>
<keyword evidence="3" id="KW-1185">Reference proteome</keyword>
<proteinExistence type="predicted"/>
<dbReference type="GO" id="GO:0002949">
    <property type="term" value="P:tRNA threonylcarbamoyladenosine modification"/>
    <property type="evidence" value="ECO:0007669"/>
    <property type="project" value="InterPro"/>
</dbReference>
<accession>A0A1H0A4I2</accession>
<dbReference type="InterPro" id="IPR000905">
    <property type="entry name" value="Gcp-like_dom"/>
</dbReference>
<feature type="domain" description="Gcp-like" evidence="1">
    <location>
        <begin position="45"/>
        <end position="163"/>
    </location>
</feature>
<dbReference type="Proteomes" id="UP000198541">
    <property type="component" value="Unassembled WGS sequence"/>
</dbReference>
<dbReference type="AlphaFoldDB" id="A0A1H0A4I2"/>
<protein>
    <submittedName>
        <fullName evidence="2">tRNA threonylcarbamoyladenosine biosynthesis protein TsaB</fullName>
    </submittedName>
</protein>
<reference evidence="3" key="1">
    <citation type="submission" date="2016-10" db="EMBL/GenBank/DDBJ databases">
        <authorList>
            <person name="Varghese N."/>
            <person name="Submissions S."/>
        </authorList>
    </citation>
    <scope>NUCLEOTIDE SEQUENCE [LARGE SCALE GENOMIC DNA]</scope>
    <source>
        <strain evidence="3">DSM 27982</strain>
    </source>
</reference>
<organism evidence="2 3">
    <name type="scientific">Actinomyces ruminicola</name>
    <dbReference type="NCBI Taxonomy" id="332524"/>
    <lineage>
        <taxon>Bacteria</taxon>
        <taxon>Bacillati</taxon>
        <taxon>Actinomycetota</taxon>
        <taxon>Actinomycetes</taxon>
        <taxon>Actinomycetales</taxon>
        <taxon>Actinomycetaceae</taxon>
        <taxon>Actinomyces</taxon>
    </lineage>
</organism>
<evidence type="ECO:0000259" key="1">
    <source>
        <dbReference type="Pfam" id="PF00814"/>
    </source>
</evidence>